<dbReference type="GeneID" id="55477002"/>
<dbReference type="RefSeq" id="WP_022747076.1">
    <property type="nucleotide sequence ID" value="NC_022571.1"/>
</dbReference>
<organism evidence="1 2">
    <name type="scientific">Clostridium saccharobutylicum DSM 13864</name>
    <dbReference type="NCBI Taxonomy" id="1345695"/>
    <lineage>
        <taxon>Bacteria</taxon>
        <taxon>Bacillati</taxon>
        <taxon>Bacillota</taxon>
        <taxon>Clostridia</taxon>
        <taxon>Eubacteriales</taxon>
        <taxon>Clostridiaceae</taxon>
        <taxon>Clostridium</taxon>
    </lineage>
</organism>
<gene>
    <name evidence="1" type="ORF">CLSA_c29660</name>
</gene>
<reference evidence="1 2" key="1">
    <citation type="journal article" date="2013" name="Genome Announc.">
        <title>Complete Genome Sequence of the Solvent Producer Clostridium saccharobutylicum NCP262 (DSM 13864).</title>
        <authorList>
            <person name="Poehlein A."/>
            <person name="Hartwich K."/>
            <person name="Krabben P."/>
            <person name="Ehrenreich A."/>
            <person name="Liebl W."/>
            <person name="Durre P."/>
            <person name="Gottschalk G."/>
            <person name="Daniel R."/>
        </authorList>
    </citation>
    <scope>NUCLEOTIDE SEQUENCE [LARGE SCALE GENOMIC DNA]</scope>
    <source>
        <strain evidence="1">DSM 13864</strain>
    </source>
</reference>
<evidence type="ECO:0000313" key="1">
    <source>
        <dbReference type="EMBL" id="AGX43933.1"/>
    </source>
</evidence>
<protein>
    <submittedName>
        <fullName evidence="1">Uncharacterized protein</fullName>
    </submittedName>
</protein>
<accession>U5MTU6</accession>
<dbReference type="KEGG" id="csb:CLSA_c29660"/>
<name>U5MTU6_CLOSA</name>
<keyword evidence="2" id="KW-1185">Reference proteome</keyword>
<dbReference type="PATRIC" id="fig|1345695.10.peg.1068"/>
<dbReference type="HOGENOM" id="CLU_3078488_0_0_9"/>
<dbReference type="Proteomes" id="UP000017118">
    <property type="component" value="Chromosome"/>
</dbReference>
<dbReference type="AlphaFoldDB" id="U5MTU6"/>
<proteinExistence type="predicted"/>
<evidence type="ECO:0000313" key="2">
    <source>
        <dbReference type="Proteomes" id="UP000017118"/>
    </source>
</evidence>
<dbReference type="EMBL" id="CP006721">
    <property type="protein sequence ID" value="AGX43933.1"/>
    <property type="molecule type" value="Genomic_DNA"/>
</dbReference>
<sequence length="52" mass="6237">MDKKISKNENREKLTVLIDKDVKKDMKKEIVDLDCSMGEFIEKLFDIYKSRK</sequence>